<feature type="region of interest" description="Disordered" evidence="3">
    <location>
        <begin position="55"/>
        <end position="111"/>
    </location>
</feature>
<dbReference type="Pfam" id="PF13041">
    <property type="entry name" value="PPR_2"/>
    <property type="match status" value="1"/>
</dbReference>
<dbReference type="PROSITE" id="PS51375">
    <property type="entry name" value="PPR"/>
    <property type="match status" value="4"/>
</dbReference>
<dbReference type="EMBL" id="RDQH01000331">
    <property type="protein sequence ID" value="RXH98623.1"/>
    <property type="molecule type" value="Genomic_DNA"/>
</dbReference>
<feature type="compositionally biased region" description="Basic residues" evidence="3">
    <location>
        <begin position="67"/>
        <end position="84"/>
    </location>
</feature>
<dbReference type="Gene3D" id="1.25.40.10">
    <property type="entry name" value="Tetratricopeptide repeat domain"/>
    <property type="match status" value="4"/>
</dbReference>
<gene>
    <name evidence="4" type="ORF">DVH24_010948</name>
</gene>
<dbReference type="GO" id="GO:0009451">
    <property type="term" value="P:RNA modification"/>
    <property type="evidence" value="ECO:0007669"/>
    <property type="project" value="InterPro"/>
</dbReference>
<reference evidence="4 5" key="1">
    <citation type="submission" date="2018-10" db="EMBL/GenBank/DDBJ databases">
        <title>A high-quality apple genome assembly.</title>
        <authorList>
            <person name="Hu J."/>
        </authorList>
    </citation>
    <scope>NUCLEOTIDE SEQUENCE [LARGE SCALE GENOMIC DNA]</scope>
    <source>
        <strain evidence="5">cv. HFTH1</strain>
        <tissue evidence="4">Young leaf</tissue>
    </source>
</reference>
<evidence type="ECO:0000256" key="1">
    <source>
        <dbReference type="ARBA" id="ARBA00022737"/>
    </source>
</evidence>
<dbReference type="AlphaFoldDB" id="A0A498JXE4"/>
<sequence>MVFFFSFISGLLKRGGSSYPKPIVGSDKYSPPKTTSKIVRKALSLGRNQWAVQSKGSDTCDTSVQLKRPRTKSLVHGRKTRVKSNKSPIQPEQKKNEPKTREGKRDGPTSFKSRMPMLWRWIVNKTRDSTPFFLAFATVCGVVPGVIGYFVMQTTNSGNQQLEAELRRNARPESMRMGQVNKERLAEFLGELQRKENTNDRYVAALKGETLTRNPYVRIQPIPKPSNTESEKEQNDIGMAKLNWGLLVLTQINGLARQAEVLISWKEPFRLLGFFIGGRTYTTLHCRDSYHYTYLLQHCKSTKSIKKLHAQITTGGFEQNPFVVAKLVGKYVECSESSMEAARKVFDRLLERDVFVWNMVIQGYANVGPFVEALNVYDRMRLSGVPANRYTYPFVLKACGAMRDGKRGRIVHGHVVKCGLDSDLFVGNALIALYSKCEEIEISRRVFDEIPGKDSVSWNSMISGYTANGNPHEALMLFHTMLQDHAASLPDHATLVCILPACVEASAIEVGFWIHSFIIKSSMKVDAVLGSALITMYANCGRVTTARVIFDQISEKNVGAWSAMMRCHGMHGHADEALQMFSQFAESGLRPDGIVFLCLLSTCSHSGFITKGLELFEKMGEYGVAKSKKHYACVVDLLGRAGLLDQAVELIRTMPMEAGKDVYGALLGACRIHNNIELAEKAAEKLFVLDPENAGRYILLASMYEDAGRWEDAGRVRKLLRDNNVKKPTGSSSIEVECMYHRFGADDESHPYTDQIFNTLQRLDRIMEEETLKQ</sequence>
<feature type="compositionally biased region" description="Polar residues" evidence="3">
    <location>
        <begin position="55"/>
        <end position="65"/>
    </location>
</feature>
<feature type="repeat" description="PPR" evidence="2">
    <location>
        <begin position="592"/>
        <end position="626"/>
    </location>
</feature>
<dbReference type="PANTHER" id="PTHR47926:SF452">
    <property type="entry name" value="PENTATRICOPEPTIDE REPEAT-CONTAINING PROTEIN"/>
    <property type="match status" value="1"/>
</dbReference>
<dbReference type="InterPro" id="IPR002885">
    <property type="entry name" value="PPR_rpt"/>
</dbReference>
<dbReference type="InterPro" id="IPR046960">
    <property type="entry name" value="PPR_At4g14850-like_plant"/>
</dbReference>
<dbReference type="FunFam" id="1.25.40.10:FF:000470">
    <property type="entry name" value="Pentatricopeptide repeat-containing protein At5g66520"/>
    <property type="match status" value="1"/>
</dbReference>
<keyword evidence="5" id="KW-1185">Reference proteome</keyword>
<dbReference type="SUPFAM" id="SSF48452">
    <property type="entry name" value="TPR-like"/>
    <property type="match status" value="1"/>
</dbReference>
<dbReference type="InterPro" id="IPR046848">
    <property type="entry name" value="E_motif"/>
</dbReference>
<dbReference type="Pfam" id="PF01535">
    <property type="entry name" value="PPR"/>
    <property type="match status" value="3"/>
</dbReference>
<evidence type="ECO:0000256" key="2">
    <source>
        <dbReference type="PROSITE-ProRule" id="PRU00708"/>
    </source>
</evidence>
<feature type="compositionally biased region" description="Basic and acidic residues" evidence="3">
    <location>
        <begin position="92"/>
        <end position="107"/>
    </location>
</feature>
<accession>A0A498JXE4</accession>
<dbReference type="GO" id="GO:0003723">
    <property type="term" value="F:RNA binding"/>
    <property type="evidence" value="ECO:0007669"/>
    <property type="project" value="InterPro"/>
</dbReference>
<name>A0A498JXE4_MALDO</name>
<evidence type="ECO:0000313" key="5">
    <source>
        <dbReference type="Proteomes" id="UP000290289"/>
    </source>
</evidence>
<dbReference type="FunFam" id="1.25.40.10:FF:000280">
    <property type="entry name" value="Pentatricopeptide repeat-containing protein"/>
    <property type="match status" value="1"/>
</dbReference>
<dbReference type="NCBIfam" id="TIGR00756">
    <property type="entry name" value="PPR"/>
    <property type="match status" value="3"/>
</dbReference>
<dbReference type="InterPro" id="IPR011990">
    <property type="entry name" value="TPR-like_helical_dom_sf"/>
</dbReference>
<keyword evidence="1" id="KW-0677">Repeat</keyword>
<dbReference type="FunFam" id="1.25.40.10:FF:002166">
    <property type="entry name" value="Pentatricopeptide (PPR) repeat-containing protein-like"/>
    <property type="match status" value="1"/>
</dbReference>
<feature type="repeat" description="PPR" evidence="2">
    <location>
        <begin position="353"/>
        <end position="387"/>
    </location>
</feature>
<feature type="repeat" description="PPR" evidence="2">
    <location>
        <begin position="557"/>
        <end position="591"/>
    </location>
</feature>
<organism evidence="4 5">
    <name type="scientific">Malus domestica</name>
    <name type="common">Apple</name>
    <name type="synonym">Pyrus malus</name>
    <dbReference type="NCBI Taxonomy" id="3750"/>
    <lineage>
        <taxon>Eukaryota</taxon>
        <taxon>Viridiplantae</taxon>
        <taxon>Streptophyta</taxon>
        <taxon>Embryophyta</taxon>
        <taxon>Tracheophyta</taxon>
        <taxon>Spermatophyta</taxon>
        <taxon>Magnoliopsida</taxon>
        <taxon>eudicotyledons</taxon>
        <taxon>Gunneridae</taxon>
        <taxon>Pentapetalae</taxon>
        <taxon>rosids</taxon>
        <taxon>fabids</taxon>
        <taxon>Rosales</taxon>
        <taxon>Rosaceae</taxon>
        <taxon>Amygdaloideae</taxon>
        <taxon>Maleae</taxon>
        <taxon>Malus</taxon>
    </lineage>
</organism>
<feature type="repeat" description="PPR" evidence="2">
    <location>
        <begin position="454"/>
        <end position="488"/>
    </location>
</feature>
<dbReference type="Proteomes" id="UP000290289">
    <property type="component" value="Chromosome 5"/>
</dbReference>
<protein>
    <submittedName>
        <fullName evidence="4">Uncharacterized protein</fullName>
    </submittedName>
</protein>
<evidence type="ECO:0000313" key="4">
    <source>
        <dbReference type="EMBL" id="RXH98623.1"/>
    </source>
</evidence>
<proteinExistence type="predicted"/>
<dbReference type="PANTHER" id="PTHR47926">
    <property type="entry name" value="PENTATRICOPEPTIDE REPEAT-CONTAINING PROTEIN"/>
    <property type="match status" value="1"/>
</dbReference>
<comment type="caution">
    <text evidence="4">The sequence shown here is derived from an EMBL/GenBank/DDBJ whole genome shotgun (WGS) entry which is preliminary data.</text>
</comment>
<dbReference type="Pfam" id="PF20431">
    <property type="entry name" value="E_motif"/>
    <property type="match status" value="1"/>
</dbReference>
<evidence type="ECO:0000256" key="3">
    <source>
        <dbReference type="SAM" id="MobiDB-lite"/>
    </source>
</evidence>